<dbReference type="PRINTS" id="PR00455">
    <property type="entry name" value="HTHTETR"/>
</dbReference>
<proteinExistence type="predicted"/>
<keyword evidence="3" id="KW-0804">Transcription</keyword>
<dbReference type="PROSITE" id="PS50977">
    <property type="entry name" value="HTH_TETR_2"/>
    <property type="match status" value="1"/>
</dbReference>
<evidence type="ECO:0000256" key="2">
    <source>
        <dbReference type="ARBA" id="ARBA00023125"/>
    </source>
</evidence>
<dbReference type="SUPFAM" id="SSF46689">
    <property type="entry name" value="Homeodomain-like"/>
    <property type="match status" value="1"/>
</dbReference>
<dbReference type="Pfam" id="PF08359">
    <property type="entry name" value="TetR_C_4"/>
    <property type="match status" value="1"/>
</dbReference>
<dbReference type="InterPro" id="IPR001647">
    <property type="entry name" value="HTH_TetR"/>
</dbReference>
<name>A0A381RB80_9ZZZZ</name>
<evidence type="ECO:0000256" key="3">
    <source>
        <dbReference type="ARBA" id="ARBA00023163"/>
    </source>
</evidence>
<evidence type="ECO:0000259" key="4">
    <source>
        <dbReference type="PROSITE" id="PS50977"/>
    </source>
</evidence>
<dbReference type="Gene3D" id="1.10.357.10">
    <property type="entry name" value="Tetracycline Repressor, domain 2"/>
    <property type="match status" value="1"/>
</dbReference>
<dbReference type="Gene3D" id="1.10.10.60">
    <property type="entry name" value="Homeodomain-like"/>
    <property type="match status" value="1"/>
</dbReference>
<dbReference type="PANTHER" id="PTHR47506:SF1">
    <property type="entry name" value="HTH-TYPE TRANSCRIPTIONAL REGULATOR YJDC"/>
    <property type="match status" value="1"/>
</dbReference>
<dbReference type="SUPFAM" id="SSF48498">
    <property type="entry name" value="Tetracyclin repressor-like, C-terminal domain"/>
    <property type="match status" value="1"/>
</dbReference>
<dbReference type="InterPro" id="IPR009057">
    <property type="entry name" value="Homeodomain-like_sf"/>
</dbReference>
<reference evidence="5" key="1">
    <citation type="submission" date="2018-05" db="EMBL/GenBank/DDBJ databases">
        <authorList>
            <person name="Lanie J.A."/>
            <person name="Ng W.-L."/>
            <person name="Kazmierczak K.M."/>
            <person name="Andrzejewski T.M."/>
            <person name="Davidsen T.M."/>
            <person name="Wayne K.J."/>
            <person name="Tettelin H."/>
            <person name="Glass J.I."/>
            <person name="Rusch D."/>
            <person name="Podicherti R."/>
            <person name="Tsui H.-C.T."/>
            <person name="Winkler M.E."/>
        </authorList>
    </citation>
    <scope>NUCLEOTIDE SEQUENCE</scope>
</reference>
<organism evidence="5">
    <name type="scientific">marine metagenome</name>
    <dbReference type="NCBI Taxonomy" id="408172"/>
    <lineage>
        <taxon>unclassified sequences</taxon>
        <taxon>metagenomes</taxon>
        <taxon>ecological metagenomes</taxon>
    </lineage>
</organism>
<dbReference type="InterPro" id="IPR013570">
    <property type="entry name" value="Tscrpt_reg_YsiA_C"/>
</dbReference>
<dbReference type="AlphaFoldDB" id="A0A381RB80"/>
<evidence type="ECO:0000313" key="5">
    <source>
        <dbReference type="EMBL" id="SUZ87097.1"/>
    </source>
</evidence>
<evidence type="ECO:0000256" key="1">
    <source>
        <dbReference type="ARBA" id="ARBA00023015"/>
    </source>
</evidence>
<dbReference type="EMBL" id="UINC01001708">
    <property type="protein sequence ID" value="SUZ87097.1"/>
    <property type="molecule type" value="Genomic_DNA"/>
</dbReference>
<keyword evidence="1" id="KW-0805">Transcription regulation</keyword>
<dbReference type="InterPro" id="IPR036271">
    <property type="entry name" value="Tet_transcr_reg_TetR-rel_C_sf"/>
</dbReference>
<keyword evidence="2" id="KW-0238">DNA-binding</keyword>
<gene>
    <name evidence="5" type="ORF">METZ01_LOCUS39951</name>
</gene>
<dbReference type="Pfam" id="PF00440">
    <property type="entry name" value="TetR_N"/>
    <property type="match status" value="1"/>
</dbReference>
<protein>
    <recommendedName>
        <fullName evidence="4">HTH tetR-type domain-containing protein</fullName>
    </recommendedName>
</protein>
<feature type="domain" description="HTH tetR-type" evidence="4">
    <location>
        <begin position="7"/>
        <end position="67"/>
    </location>
</feature>
<dbReference type="PANTHER" id="PTHR47506">
    <property type="entry name" value="TRANSCRIPTIONAL REGULATORY PROTEIN"/>
    <property type="match status" value="1"/>
</dbReference>
<sequence>MNTRKQDLRKNQILDAAMEVITQNGYENSRMDDVVKSSNMSKGAIYWYYKSKKDLYLDLVNYWVMRYSDMVAKIMEKDQKASIQLKQILNYFIDEYEKDPEPFKALTEFWSMAQKDDDFHKKVQKVYAAFLEVIESIITNGKNSGEFKNVNTRIAALSIMINIETINWFTLFDDHGVSAREYFNTLRDFILAGLLKKI</sequence>
<dbReference type="GO" id="GO:0003677">
    <property type="term" value="F:DNA binding"/>
    <property type="evidence" value="ECO:0007669"/>
    <property type="project" value="UniProtKB-KW"/>
</dbReference>
<accession>A0A381RB80</accession>